<accession>A0A9P6B8Y2</accession>
<dbReference type="EMBL" id="MU128915">
    <property type="protein sequence ID" value="KAF9519949.1"/>
    <property type="molecule type" value="Genomic_DNA"/>
</dbReference>
<protein>
    <recommendedName>
        <fullName evidence="5">Secreted protein</fullName>
    </recommendedName>
</protein>
<evidence type="ECO:0008006" key="5">
    <source>
        <dbReference type="Google" id="ProtNLM"/>
    </source>
</evidence>
<sequence>MTTHPLLWVCGHWLAFLGCLFGQKWPKFKYIPHTKQTTEKGKPMTTHPQQRIMAWWLERKPANNKGRTVRVQTTMRQPNTQQTKRRQTTPRQVRTRPPSDHTNHTPTAAGVWFYVRPLPQPQETPPNKPPSPKQQPARHPRIVTCQNRARRPRESQEPRTCRRVCTFLAEMAENWPKLGT</sequence>
<feature type="region of interest" description="Disordered" evidence="1">
    <location>
        <begin position="59"/>
        <end position="159"/>
    </location>
</feature>
<organism evidence="3 4">
    <name type="scientific">Hydnum rufescens UP504</name>
    <dbReference type="NCBI Taxonomy" id="1448309"/>
    <lineage>
        <taxon>Eukaryota</taxon>
        <taxon>Fungi</taxon>
        <taxon>Dikarya</taxon>
        <taxon>Basidiomycota</taxon>
        <taxon>Agaricomycotina</taxon>
        <taxon>Agaricomycetes</taxon>
        <taxon>Cantharellales</taxon>
        <taxon>Hydnaceae</taxon>
        <taxon>Hydnum</taxon>
    </lineage>
</organism>
<evidence type="ECO:0000313" key="4">
    <source>
        <dbReference type="Proteomes" id="UP000886523"/>
    </source>
</evidence>
<name>A0A9P6B8Y2_9AGAM</name>
<feature type="chain" id="PRO_5040438777" description="Secreted protein" evidence="2">
    <location>
        <begin position="23"/>
        <end position="180"/>
    </location>
</feature>
<keyword evidence="2" id="KW-0732">Signal</keyword>
<proteinExistence type="predicted"/>
<evidence type="ECO:0000313" key="3">
    <source>
        <dbReference type="EMBL" id="KAF9519949.1"/>
    </source>
</evidence>
<gene>
    <name evidence="3" type="ORF">BS47DRAFT_1357950</name>
</gene>
<evidence type="ECO:0000256" key="1">
    <source>
        <dbReference type="SAM" id="MobiDB-lite"/>
    </source>
</evidence>
<keyword evidence="4" id="KW-1185">Reference proteome</keyword>
<feature type="signal peptide" evidence="2">
    <location>
        <begin position="1"/>
        <end position="22"/>
    </location>
</feature>
<dbReference type="Proteomes" id="UP000886523">
    <property type="component" value="Unassembled WGS sequence"/>
</dbReference>
<feature type="compositionally biased region" description="Pro residues" evidence="1">
    <location>
        <begin position="118"/>
        <end position="133"/>
    </location>
</feature>
<dbReference type="AlphaFoldDB" id="A0A9P6B8Y2"/>
<comment type="caution">
    <text evidence="3">The sequence shown here is derived from an EMBL/GenBank/DDBJ whole genome shotgun (WGS) entry which is preliminary data.</text>
</comment>
<reference evidence="3" key="1">
    <citation type="journal article" date="2020" name="Nat. Commun.">
        <title>Large-scale genome sequencing of mycorrhizal fungi provides insights into the early evolution of symbiotic traits.</title>
        <authorList>
            <person name="Miyauchi S."/>
            <person name="Kiss E."/>
            <person name="Kuo A."/>
            <person name="Drula E."/>
            <person name="Kohler A."/>
            <person name="Sanchez-Garcia M."/>
            <person name="Morin E."/>
            <person name="Andreopoulos B."/>
            <person name="Barry K.W."/>
            <person name="Bonito G."/>
            <person name="Buee M."/>
            <person name="Carver A."/>
            <person name="Chen C."/>
            <person name="Cichocki N."/>
            <person name="Clum A."/>
            <person name="Culley D."/>
            <person name="Crous P.W."/>
            <person name="Fauchery L."/>
            <person name="Girlanda M."/>
            <person name="Hayes R.D."/>
            <person name="Keri Z."/>
            <person name="LaButti K."/>
            <person name="Lipzen A."/>
            <person name="Lombard V."/>
            <person name="Magnuson J."/>
            <person name="Maillard F."/>
            <person name="Murat C."/>
            <person name="Nolan M."/>
            <person name="Ohm R.A."/>
            <person name="Pangilinan J."/>
            <person name="Pereira M.F."/>
            <person name="Perotto S."/>
            <person name="Peter M."/>
            <person name="Pfister S."/>
            <person name="Riley R."/>
            <person name="Sitrit Y."/>
            <person name="Stielow J.B."/>
            <person name="Szollosi G."/>
            <person name="Zifcakova L."/>
            <person name="Stursova M."/>
            <person name="Spatafora J.W."/>
            <person name="Tedersoo L."/>
            <person name="Vaario L.M."/>
            <person name="Yamada A."/>
            <person name="Yan M."/>
            <person name="Wang P."/>
            <person name="Xu J."/>
            <person name="Bruns T."/>
            <person name="Baldrian P."/>
            <person name="Vilgalys R."/>
            <person name="Dunand C."/>
            <person name="Henrissat B."/>
            <person name="Grigoriev I.V."/>
            <person name="Hibbett D."/>
            <person name="Nagy L.G."/>
            <person name="Martin F.M."/>
        </authorList>
    </citation>
    <scope>NUCLEOTIDE SEQUENCE</scope>
    <source>
        <strain evidence="3">UP504</strain>
    </source>
</reference>
<evidence type="ECO:0000256" key="2">
    <source>
        <dbReference type="SAM" id="SignalP"/>
    </source>
</evidence>